<evidence type="ECO:0000313" key="2">
    <source>
        <dbReference type="EMBL" id="CAK6965191.1"/>
    </source>
</evidence>
<feature type="compositionally biased region" description="Low complexity" evidence="1">
    <location>
        <begin position="50"/>
        <end position="62"/>
    </location>
</feature>
<protein>
    <submittedName>
        <fullName evidence="2">Uncharacterized protein</fullName>
    </submittedName>
</protein>
<dbReference type="AlphaFoldDB" id="A0AAV1P485"/>
<name>A0AAV1P485_SCOSC</name>
<reference evidence="2 3" key="1">
    <citation type="submission" date="2024-01" db="EMBL/GenBank/DDBJ databases">
        <authorList>
            <person name="Alioto T."/>
            <person name="Alioto T."/>
            <person name="Gomez Garrido J."/>
        </authorList>
    </citation>
    <scope>NUCLEOTIDE SEQUENCE [LARGE SCALE GENOMIC DNA]</scope>
</reference>
<dbReference type="EMBL" id="CAWUFR010000080">
    <property type="protein sequence ID" value="CAK6965191.1"/>
    <property type="molecule type" value="Genomic_DNA"/>
</dbReference>
<accession>A0AAV1P485</accession>
<feature type="region of interest" description="Disordered" evidence="1">
    <location>
        <begin position="1"/>
        <end position="87"/>
    </location>
</feature>
<organism evidence="2 3">
    <name type="scientific">Scomber scombrus</name>
    <name type="common">Atlantic mackerel</name>
    <name type="synonym">Scomber vernalis</name>
    <dbReference type="NCBI Taxonomy" id="13677"/>
    <lineage>
        <taxon>Eukaryota</taxon>
        <taxon>Metazoa</taxon>
        <taxon>Chordata</taxon>
        <taxon>Craniata</taxon>
        <taxon>Vertebrata</taxon>
        <taxon>Euteleostomi</taxon>
        <taxon>Actinopterygii</taxon>
        <taxon>Neopterygii</taxon>
        <taxon>Teleostei</taxon>
        <taxon>Neoteleostei</taxon>
        <taxon>Acanthomorphata</taxon>
        <taxon>Pelagiaria</taxon>
        <taxon>Scombriformes</taxon>
        <taxon>Scombridae</taxon>
        <taxon>Scomber</taxon>
    </lineage>
</organism>
<comment type="caution">
    <text evidence="2">The sequence shown here is derived from an EMBL/GenBank/DDBJ whole genome shotgun (WGS) entry which is preliminary data.</text>
</comment>
<proteinExistence type="predicted"/>
<gene>
    <name evidence="2" type="ORF">FSCOSCO3_A020564</name>
</gene>
<evidence type="ECO:0000313" key="3">
    <source>
        <dbReference type="Proteomes" id="UP001314229"/>
    </source>
</evidence>
<evidence type="ECO:0000256" key="1">
    <source>
        <dbReference type="SAM" id="MobiDB-lite"/>
    </source>
</evidence>
<dbReference type="Proteomes" id="UP001314229">
    <property type="component" value="Unassembled WGS sequence"/>
</dbReference>
<sequence>MPGYPQSEAEGVQRSGRGPGSGPRPGEAHQAVHGHGASTLHSSDAVDSKQTQQNAGAQTAGGVSQLPLAVAAGHDQEPDRHGLQVTSPTCVYASLFMTL</sequence>
<keyword evidence="3" id="KW-1185">Reference proteome</keyword>